<name>A0A090QQ43_9GAMM</name>
<proteinExistence type="predicted"/>
<dbReference type="EMBL" id="BBMN01000005">
    <property type="protein sequence ID" value="GAL05006.1"/>
    <property type="molecule type" value="Genomic_DNA"/>
</dbReference>
<dbReference type="AlphaFoldDB" id="A0A090QQ43"/>
<gene>
    <name evidence="1" type="ORF">JCM19237_4372</name>
</gene>
<organism evidence="1 2">
    <name type="scientific">Photobacterium aphoticum</name>
    <dbReference type="NCBI Taxonomy" id="754436"/>
    <lineage>
        <taxon>Bacteria</taxon>
        <taxon>Pseudomonadati</taxon>
        <taxon>Pseudomonadota</taxon>
        <taxon>Gammaproteobacteria</taxon>
        <taxon>Vibrionales</taxon>
        <taxon>Vibrionaceae</taxon>
        <taxon>Photobacterium</taxon>
    </lineage>
</organism>
<dbReference type="Proteomes" id="UP000029227">
    <property type="component" value="Unassembled WGS sequence"/>
</dbReference>
<evidence type="ECO:0000313" key="1">
    <source>
        <dbReference type="EMBL" id="GAL05006.1"/>
    </source>
</evidence>
<accession>A0A090QQ43</accession>
<comment type="caution">
    <text evidence="1">The sequence shown here is derived from an EMBL/GenBank/DDBJ whole genome shotgun (WGS) entry which is preliminary data.</text>
</comment>
<sequence length="92" mass="10512">MKIPNPALASAIHSIYAQFPNLSYRPRPDDVKLLAAFIKSQHADYPPHLDLLLTEDNQLIEGELNRYHHQQQTISTVDTSDTRERVINHNAP</sequence>
<reference evidence="1 2" key="1">
    <citation type="journal article" date="2014" name="Genome Announc.">
        <title>Draft Genome Sequences of Two Vibrionaceae Species, Vibrio ponticus C121 and Photobacterium aphoticum C119, Isolated as Coral Reef Microbiota.</title>
        <authorList>
            <person name="Al-saari N."/>
            <person name="Meirelles P.M."/>
            <person name="Mino S."/>
            <person name="Suda W."/>
            <person name="Oshima K."/>
            <person name="Hattori M."/>
            <person name="Ohkuma M."/>
            <person name="Thompson F.L."/>
            <person name="Gomez-Gil B."/>
            <person name="Sawabe T."/>
            <person name="Sawabe T."/>
        </authorList>
    </citation>
    <scope>NUCLEOTIDE SEQUENCE [LARGE SCALE GENOMIC DNA]</scope>
    <source>
        <strain evidence="1 2">JCM 19237</strain>
    </source>
</reference>
<protein>
    <submittedName>
        <fullName evidence="1">Uncharacterized protein</fullName>
    </submittedName>
</protein>
<evidence type="ECO:0000313" key="2">
    <source>
        <dbReference type="Proteomes" id="UP000029227"/>
    </source>
</evidence>